<dbReference type="GO" id="GO:0043130">
    <property type="term" value="F:ubiquitin binding"/>
    <property type="evidence" value="ECO:0007669"/>
    <property type="project" value="InterPro"/>
</dbReference>
<protein>
    <recommendedName>
        <fullName evidence="5">Actin cytoskeleton-regulatory complex protein SLA1</fullName>
    </recommendedName>
</protein>
<evidence type="ECO:0000256" key="2">
    <source>
        <dbReference type="ARBA" id="ARBA00004134"/>
    </source>
</evidence>
<feature type="compositionally biased region" description="Low complexity" evidence="16">
    <location>
        <begin position="685"/>
        <end position="715"/>
    </location>
</feature>
<proteinExistence type="inferred from homology"/>
<dbReference type="InterPro" id="IPR007131">
    <property type="entry name" value="SHD1"/>
</dbReference>
<feature type="compositionally biased region" description="Basic and acidic residues" evidence="16">
    <location>
        <begin position="531"/>
        <end position="597"/>
    </location>
</feature>
<evidence type="ECO:0000256" key="13">
    <source>
        <dbReference type="ARBA" id="ARBA00023203"/>
    </source>
</evidence>
<keyword evidence="11" id="KW-0967">Endosome</keyword>
<dbReference type="GO" id="GO:0005886">
    <property type="term" value="C:plasma membrane"/>
    <property type="evidence" value="ECO:0007669"/>
    <property type="project" value="UniProtKB-SubCell"/>
</dbReference>
<evidence type="ECO:0000256" key="9">
    <source>
        <dbReference type="ARBA" id="ARBA00022583"/>
    </source>
</evidence>
<keyword evidence="13" id="KW-0009">Actin-binding</keyword>
<keyword evidence="8" id="KW-0963">Cytoplasm</keyword>
<feature type="compositionally biased region" description="Acidic residues" evidence="16">
    <location>
        <begin position="249"/>
        <end position="262"/>
    </location>
</feature>
<evidence type="ECO:0000256" key="3">
    <source>
        <dbReference type="ARBA" id="ARBA00004413"/>
    </source>
</evidence>
<feature type="compositionally biased region" description="Low complexity" evidence="16">
    <location>
        <begin position="228"/>
        <end position="248"/>
    </location>
</feature>
<evidence type="ECO:0000256" key="14">
    <source>
        <dbReference type="ARBA" id="ARBA00023212"/>
    </source>
</evidence>
<feature type="region of interest" description="Disordered" evidence="16">
    <location>
        <begin position="130"/>
        <end position="313"/>
    </location>
</feature>
<comment type="similarity">
    <text evidence="4">Belongs to the SLA1 family.</text>
</comment>
<evidence type="ECO:0000256" key="5">
    <source>
        <dbReference type="ARBA" id="ARBA00020357"/>
    </source>
</evidence>
<dbReference type="Gene3D" id="2.30.30.700">
    <property type="entry name" value="SLA1 homology domain 1"/>
    <property type="match status" value="1"/>
</dbReference>
<feature type="compositionally biased region" description="Polar residues" evidence="16">
    <location>
        <begin position="185"/>
        <end position="203"/>
    </location>
</feature>
<dbReference type="PANTHER" id="PTHR15735">
    <property type="entry name" value="FCH AND DOUBLE SH3 DOMAINS PROTEIN"/>
    <property type="match status" value="1"/>
</dbReference>
<organism evidence="18 19">
    <name type="scientific">Pichia membranifaciens</name>
    <dbReference type="NCBI Taxonomy" id="4926"/>
    <lineage>
        <taxon>Eukaryota</taxon>
        <taxon>Fungi</taxon>
        <taxon>Dikarya</taxon>
        <taxon>Ascomycota</taxon>
        <taxon>Saccharomycotina</taxon>
        <taxon>Pichiomycetes</taxon>
        <taxon>Pichiales</taxon>
        <taxon>Pichiaceae</taxon>
        <taxon>Pichia</taxon>
    </lineage>
</organism>
<dbReference type="Pfam" id="PF00018">
    <property type="entry name" value="SH3_1"/>
    <property type="match status" value="2"/>
</dbReference>
<dbReference type="PANTHER" id="PTHR15735:SF19">
    <property type="entry name" value="ACTIN CYTOSKELETON-REGULATORY COMPLEX PROTEIN SLA1"/>
    <property type="match status" value="1"/>
</dbReference>
<dbReference type="GO" id="GO:0005634">
    <property type="term" value="C:nucleus"/>
    <property type="evidence" value="ECO:0007669"/>
    <property type="project" value="TreeGrafter"/>
</dbReference>
<dbReference type="Pfam" id="PF14604">
    <property type="entry name" value="SH3_9"/>
    <property type="match status" value="1"/>
</dbReference>
<dbReference type="GO" id="GO:0030479">
    <property type="term" value="C:actin cortical patch"/>
    <property type="evidence" value="ECO:0007669"/>
    <property type="project" value="UniProtKB-SubCell"/>
</dbReference>
<keyword evidence="9" id="KW-0254">Endocytosis</keyword>
<evidence type="ECO:0000256" key="4">
    <source>
        <dbReference type="ARBA" id="ARBA00007948"/>
    </source>
</evidence>
<dbReference type="Pfam" id="PF24081">
    <property type="entry name" value="PH_SLA1"/>
    <property type="match status" value="1"/>
</dbReference>
<dbReference type="GO" id="GO:0010008">
    <property type="term" value="C:endosome membrane"/>
    <property type="evidence" value="ECO:0007669"/>
    <property type="project" value="UniProtKB-SubCell"/>
</dbReference>
<dbReference type="GO" id="GO:0000147">
    <property type="term" value="P:actin cortical patch assembly"/>
    <property type="evidence" value="ECO:0007669"/>
    <property type="project" value="TreeGrafter"/>
</dbReference>
<dbReference type="InterPro" id="IPR013761">
    <property type="entry name" value="SAM/pointed_sf"/>
</dbReference>
<evidence type="ECO:0000259" key="17">
    <source>
        <dbReference type="PROSITE" id="PS50002"/>
    </source>
</evidence>
<name>A0A1Q2YAN1_9ASCO</name>
<feature type="domain" description="SH3" evidence="17">
    <location>
        <begin position="4"/>
        <end position="71"/>
    </location>
</feature>
<feature type="region of interest" description="Disordered" evidence="16">
    <location>
        <begin position="488"/>
        <end position="616"/>
    </location>
</feature>
<dbReference type="AlphaFoldDB" id="A0A1Q2YAN1"/>
<dbReference type="InterPro" id="IPR036028">
    <property type="entry name" value="SH3-like_dom_sf"/>
</dbReference>
<accession>A0A1Q2YAN1</accession>
<reference evidence="18 19" key="1">
    <citation type="submission" date="2016-08" db="EMBL/GenBank/DDBJ databases">
        <title>Whole genome shotgun sequence of Pichia membranifaciens KS47-1.</title>
        <authorList>
            <person name="Konishi M."/>
            <person name="Ishida M."/>
            <person name="Arakawa T."/>
            <person name="Kato Y."/>
            <person name="Horiuchi J."/>
        </authorList>
    </citation>
    <scope>NUCLEOTIDE SEQUENCE [LARGE SCALE GENOMIC DNA]</scope>
    <source>
        <strain evidence="18 19">KS47-1</strain>
    </source>
</reference>
<feature type="domain" description="SH3" evidence="17">
    <location>
        <begin position="72"/>
        <end position="130"/>
    </location>
</feature>
<evidence type="ECO:0000313" key="19">
    <source>
        <dbReference type="Proteomes" id="UP000186136"/>
    </source>
</evidence>
<feature type="compositionally biased region" description="Polar residues" evidence="16">
    <location>
        <begin position="832"/>
        <end position="856"/>
    </location>
</feature>
<evidence type="ECO:0000256" key="11">
    <source>
        <dbReference type="ARBA" id="ARBA00022753"/>
    </source>
</evidence>
<keyword evidence="14" id="KW-0206">Cytoskeleton</keyword>
<evidence type="ECO:0000256" key="15">
    <source>
        <dbReference type="PROSITE-ProRule" id="PRU00192"/>
    </source>
</evidence>
<evidence type="ECO:0000256" key="6">
    <source>
        <dbReference type="ARBA" id="ARBA00022443"/>
    </source>
</evidence>
<dbReference type="EMBL" id="BDGI01000001">
    <property type="protein sequence ID" value="GAV26582.1"/>
    <property type="molecule type" value="Genomic_DNA"/>
</dbReference>
<dbReference type="OrthoDB" id="26539at2759"/>
<sequence>MSAPFVGICTALYDYQAQNDEELTINENDILYLLQKSDFDDWWLVKKRVLDANAEEPQGLVPKTYIADASPIARATALYDYTKQTEEELSFSEGTVLNVYDTSDPNWALVDINKQQFGFVPGNYIQLDSGTAQQQQQQQQQQLQPASANPVSNVMGLTPFPEPAVSPVNITPVSQAFPPPPQRANGKSLSNATPPAQSSTRSQFPRGRDDDYGDVDDAKEARPPMPTRPNATNNNSASSQRRSNTYNDYSEDEDDYGDDDSDDNGHGKESKTKSFFSSSSKSRSRSGTETSKMSRKKSISNFLSSHKDDDDAQPVHGDFAWKIHEIDGKKKRSGVLEIGNGNVYLDVDNKLSESWPVSNLTNYNAEKKHIFLDFKSPSYSFDLHVSNKSSAQAIMSILGDMKGLQSQSALADIKRAQREGAEAGAASTIRKGVILYDFDGAADDELSCYEGDTVYIVNDKKSKEWWMVENSRGKRGVVPSNYVKLVSNKSKSGSKSGGGGASSSSKDGGASGFLKNLLGPNSKSPKKKGTKDRDREERELREMAKLQHERGELQKQRRRMEQKEKELSYRDRDQREKREKIRRADERLRERRLRESSKSSSANSEKDSSKPNSHRVRTWIDRSGAFKVEAEFLGVQQGKIHLHKMNGVKIAVAATKLSIEDLEYVERLTGTSLEKYKPDIPKPATPTTSASNNDSNNVNTVSTPSLPSRESSSAVARQRASSVPLRADLVDYWFNFFVEANVDVNVCDRYARNFAQEQVDNTVLDGVTPALMRTLGVREGDILKIKRKIDQTLGRATTPDPVLGKNPTDPLPNTPATSGMSDDDWATKPAARSNTEPVQPITSPNASKSLTPQITGSIKDLLDVKPMEPTRTGITPVKPVNTIGLASPNSTTTIGGGSTGPLTGSATGNLNLQKTGAGMASAFTGAMPMMAMPTGFMPITMVPMMTGMATGMGPLRTGGLTTGLTGGLNSAFTGGLNPAFTGGMPMTTFGVNSLAQQPQQQKTGGAFIMPLTTGSAMPATSFGNYPQMNSQATGGMVRLQPTGVRLQKTGGGLSSMPAMQPTMKTGGGFVPQSNFGMQLSNAMTGGGMMNPAMTGGFPQTSFVNPAITGGLPQTSFGNPMMNPAMTGGLPQNSFGNPMMNPALTGGLQQAQYGNGMMNPALTGAMGGGGLPQTSFGNNNGMMNNPALTGALPPTSFGNGMMNPAYTGGLPPTSFGGAPNNASQPVLQSQPTGFGFGNSIVPASTGKQANLANATADNPFGF</sequence>
<dbReference type="SUPFAM" id="SSF50044">
    <property type="entry name" value="SH3-domain"/>
    <property type="match status" value="3"/>
</dbReference>
<feature type="region of interest" description="Disordered" evidence="16">
    <location>
        <begin position="675"/>
        <end position="715"/>
    </location>
</feature>
<dbReference type="GO" id="GO:0030833">
    <property type="term" value="P:regulation of actin filament polymerization"/>
    <property type="evidence" value="ECO:0007669"/>
    <property type="project" value="TreeGrafter"/>
</dbReference>
<dbReference type="CDD" id="cd11773">
    <property type="entry name" value="SH3_Sla1p_1"/>
    <property type="match status" value="1"/>
</dbReference>
<comment type="subcellular location">
    <subcellularLocation>
        <location evidence="3">Cell membrane</location>
        <topology evidence="3">Peripheral membrane protein</topology>
        <orientation evidence="3">Cytoplasmic side</orientation>
    </subcellularLocation>
    <subcellularLocation>
        <location evidence="2">Cytoplasm</location>
        <location evidence="2">Cytoskeleton</location>
        <location evidence="2">Actin patch</location>
    </subcellularLocation>
    <subcellularLocation>
        <location evidence="1">Endosome membrane</location>
        <topology evidence="1">Peripheral membrane protein</topology>
        <orientation evidence="1">Cytoplasmic side</orientation>
    </subcellularLocation>
</comment>
<evidence type="ECO:0000313" key="18">
    <source>
        <dbReference type="EMBL" id="GAV26582.1"/>
    </source>
</evidence>
<dbReference type="PRINTS" id="PR00452">
    <property type="entry name" value="SH3DOMAIN"/>
</dbReference>
<dbReference type="InterPro" id="IPR056996">
    <property type="entry name" value="PH_SLA1"/>
</dbReference>
<dbReference type="CDD" id="cd11775">
    <property type="entry name" value="SH3_Sla1p_3"/>
    <property type="match status" value="1"/>
</dbReference>
<gene>
    <name evidence="18" type="ORF">PMKS-000036</name>
</gene>
<dbReference type="GO" id="GO:0003779">
    <property type="term" value="F:actin binding"/>
    <property type="evidence" value="ECO:0007669"/>
    <property type="project" value="UniProtKB-KW"/>
</dbReference>
<evidence type="ECO:0000256" key="10">
    <source>
        <dbReference type="ARBA" id="ARBA00022737"/>
    </source>
</evidence>
<dbReference type="SMART" id="SM00326">
    <property type="entry name" value="SH3"/>
    <property type="match status" value="3"/>
</dbReference>
<keyword evidence="12" id="KW-0472">Membrane</keyword>
<dbReference type="Gene3D" id="1.10.150.50">
    <property type="entry name" value="Transcription Factor, Ets-1"/>
    <property type="match status" value="1"/>
</dbReference>
<keyword evidence="6 15" id="KW-0728">SH3 domain</keyword>
<dbReference type="FunFam" id="2.30.30.700:FF:000001">
    <property type="entry name" value="Actin cytoskeleton-regulatory complex protein SLA1"/>
    <property type="match status" value="1"/>
</dbReference>
<evidence type="ECO:0000256" key="12">
    <source>
        <dbReference type="ARBA" id="ARBA00023136"/>
    </source>
</evidence>
<feature type="compositionally biased region" description="Basic and acidic residues" evidence="16">
    <location>
        <begin position="263"/>
        <end position="272"/>
    </location>
</feature>
<evidence type="ECO:0000256" key="7">
    <source>
        <dbReference type="ARBA" id="ARBA00022475"/>
    </source>
</evidence>
<dbReference type="InterPro" id="IPR035800">
    <property type="entry name" value="Sla1_SH3_1"/>
</dbReference>
<keyword evidence="10" id="KW-0677">Repeat</keyword>
<feature type="region of interest" description="Disordered" evidence="16">
    <location>
        <begin position="794"/>
        <end position="907"/>
    </location>
</feature>
<feature type="compositionally biased region" description="Low complexity" evidence="16">
    <location>
        <begin position="273"/>
        <end position="291"/>
    </location>
</feature>
<keyword evidence="19" id="KW-1185">Reference proteome</keyword>
<dbReference type="Pfam" id="PF03983">
    <property type="entry name" value="SHD1"/>
    <property type="match status" value="1"/>
</dbReference>
<evidence type="ECO:0000256" key="8">
    <source>
        <dbReference type="ARBA" id="ARBA00022490"/>
    </source>
</evidence>
<evidence type="ECO:0000256" key="16">
    <source>
        <dbReference type="SAM" id="MobiDB-lite"/>
    </source>
</evidence>
<dbReference type="PROSITE" id="PS50002">
    <property type="entry name" value="SH3"/>
    <property type="match status" value="3"/>
</dbReference>
<dbReference type="GO" id="GO:0006897">
    <property type="term" value="P:endocytosis"/>
    <property type="evidence" value="ECO:0007669"/>
    <property type="project" value="UniProtKB-KW"/>
</dbReference>
<dbReference type="Proteomes" id="UP000186136">
    <property type="component" value="Unassembled WGS sequence"/>
</dbReference>
<feature type="compositionally biased region" description="Low complexity" evidence="16">
    <location>
        <begin position="133"/>
        <end position="144"/>
    </location>
</feature>
<dbReference type="InterPro" id="IPR035821">
    <property type="entry name" value="Sla1_SH3_3"/>
</dbReference>
<dbReference type="GO" id="GO:0042802">
    <property type="term" value="F:identical protein binding"/>
    <property type="evidence" value="ECO:0007669"/>
    <property type="project" value="InterPro"/>
</dbReference>
<feature type="compositionally biased region" description="Basic and acidic residues" evidence="16">
    <location>
        <begin position="206"/>
        <end position="222"/>
    </location>
</feature>
<dbReference type="GO" id="GO:0030674">
    <property type="term" value="F:protein-macromolecule adaptor activity"/>
    <property type="evidence" value="ECO:0007669"/>
    <property type="project" value="InterPro"/>
</dbReference>
<comment type="caution">
    <text evidence="18">The sequence shown here is derived from an EMBL/GenBank/DDBJ whole genome shotgun (WGS) entry which is preliminary data.</text>
</comment>
<evidence type="ECO:0000256" key="1">
    <source>
        <dbReference type="ARBA" id="ARBA00004125"/>
    </source>
</evidence>
<dbReference type="CDD" id="cd11774">
    <property type="entry name" value="SH3_Sla1p_2"/>
    <property type="match status" value="1"/>
</dbReference>
<keyword evidence="7" id="KW-1003">Cell membrane</keyword>
<dbReference type="InterPro" id="IPR001452">
    <property type="entry name" value="SH3_domain"/>
</dbReference>
<dbReference type="Gene3D" id="2.30.30.40">
    <property type="entry name" value="SH3 Domains"/>
    <property type="match status" value="3"/>
</dbReference>
<feature type="domain" description="SH3" evidence="17">
    <location>
        <begin position="427"/>
        <end position="488"/>
    </location>
</feature>